<feature type="transmembrane region" description="Helical" evidence="5">
    <location>
        <begin position="193"/>
        <end position="213"/>
    </location>
</feature>
<evidence type="ECO:0000313" key="6">
    <source>
        <dbReference type="EMBL" id="SNV87133.1"/>
    </source>
</evidence>
<evidence type="ECO:0000256" key="5">
    <source>
        <dbReference type="SAM" id="Phobius"/>
    </source>
</evidence>
<accession>A0A240AWD4</accession>
<feature type="transmembrane region" description="Helical" evidence="5">
    <location>
        <begin position="39"/>
        <end position="59"/>
    </location>
</feature>
<evidence type="ECO:0000256" key="3">
    <source>
        <dbReference type="ARBA" id="ARBA00022989"/>
    </source>
</evidence>
<organism evidence="6 7">
    <name type="scientific">Corynebacterium imitans</name>
    <dbReference type="NCBI Taxonomy" id="156978"/>
    <lineage>
        <taxon>Bacteria</taxon>
        <taxon>Bacillati</taxon>
        <taxon>Actinomycetota</taxon>
        <taxon>Actinomycetes</taxon>
        <taxon>Mycobacteriales</taxon>
        <taxon>Corynebacteriaceae</taxon>
        <taxon>Corynebacterium</taxon>
    </lineage>
</organism>
<keyword evidence="3 5" id="KW-1133">Transmembrane helix</keyword>
<dbReference type="AlphaFoldDB" id="A0A240AWD4"/>
<dbReference type="GO" id="GO:0055085">
    <property type="term" value="P:transmembrane transport"/>
    <property type="evidence" value="ECO:0007669"/>
    <property type="project" value="InterPro"/>
</dbReference>
<evidence type="ECO:0000256" key="4">
    <source>
        <dbReference type="ARBA" id="ARBA00023136"/>
    </source>
</evidence>
<comment type="subcellular location">
    <subcellularLocation>
        <location evidence="1">Membrane</location>
        <topology evidence="1">Multi-pass membrane protein</topology>
    </subcellularLocation>
</comment>
<evidence type="ECO:0000256" key="2">
    <source>
        <dbReference type="ARBA" id="ARBA00022692"/>
    </source>
</evidence>
<evidence type="ECO:0000313" key="7">
    <source>
        <dbReference type="Proteomes" id="UP000215374"/>
    </source>
</evidence>
<dbReference type="Pfam" id="PF03595">
    <property type="entry name" value="SLAC1"/>
    <property type="match status" value="1"/>
</dbReference>
<dbReference type="Proteomes" id="UP000215374">
    <property type="component" value="Chromosome 1"/>
</dbReference>
<feature type="transmembrane region" description="Helical" evidence="5">
    <location>
        <begin position="153"/>
        <end position="173"/>
    </location>
</feature>
<feature type="transmembrane region" description="Helical" evidence="5">
    <location>
        <begin position="71"/>
        <end position="89"/>
    </location>
</feature>
<dbReference type="InterPro" id="IPR004695">
    <property type="entry name" value="SLAC1/Mae1/Ssu1/TehA"/>
</dbReference>
<feature type="transmembrane region" description="Helical" evidence="5">
    <location>
        <begin position="284"/>
        <end position="308"/>
    </location>
</feature>
<feature type="transmembrane region" description="Helical" evidence="5">
    <location>
        <begin position="220"/>
        <end position="241"/>
    </location>
</feature>
<feature type="transmembrane region" description="Helical" evidence="5">
    <location>
        <begin position="96"/>
        <end position="114"/>
    </location>
</feature>
<keyword evidence="2 5" id="KW-0812">Transmembrane</keyword>
<sequence>MNRGLTFDTLPPPGPAWGGSLMGTSLMATLMLTSGLRLVAWPFAILGAAIFVLLLVGFAVYRTPHFHQDLMAPWAMWFIGIMALGTAWTKLTGAHWCILVGFWVGAPLCLVAYANQLRRFSGTPNFAWGLPLVGPIMASNTAGSIAELTGQRAYWALGIGCMILAVIAAYPLFFRVYLAAFRGEADIHGPAAATTWIPLGVVGQSTSAIALLFGTRVEVVVGSALLILAIPMALFAMWHFYPAVLKWVDYSPAWWASTFPTGAIGVGGYSLAQAWDLDWLSTVATVLPALLILHWCLCAARFLSWWVALRR</sequence>
<proteinExistence type="predicted"/>
<dbReference type="InterPro" id="IPR038665">
    <property type="entry name" value="Voltage-dep_anion_channel_sf"/>
</dbReference>
<protein>
    <submittedName>
        <fullName evidence="6">Hypothetical membrane protein</fullName>
    </submittedName>
</protein>
<feature type="transmembrane region" description="Helical" evidence="5">
    <location>
        <begin position="126"/>
        <end position="146"/>
    </location>
</feature>
<dbReference type="EMBL" id="LT906467">
    <property type="protein sequence ID" value="SNV87133.1"/>
    <property type="molecule type" value="Genomic_DNA"/>
</dbReference>
<evidence type="ECO:0000256" key="1">
    <source>
        <dbReference type="ARBA" id="ARBA00004141"/>
    </source>
</evidence>
<dbReference type="OrthoDB" id="958273at2"/>
<dbReference type="Gene3D" id="1.50.10.150">
    <property type="entry name" value="Voltage-dependent anion channel"/>
    <property type="match status" value="1"/>
</dbReference>
<gene>
    <name evidence="6" type="ORF">SAMEA4535761_02366</name>
</gene>
<dbReference type="RefSeq" id="WP_051904973.1">
    <property type="nucleotide sequence ID" value="NZ_CP009211.1"/>
</dbReference>
<name>A0A240AWD4_9CORY</name>
<reference evidence="6 7" key="1">
    <citation type="submission" date="2017-06" db="EMBL/GenBank/DDBJ databases">
        <authorList>
            <consortium name="Pathogen Informatics"/>
        </authorList>
    </citation>
    <scope>NUCLEOTIDE SEQUENCE [LARGE SCALE GENOMIC DNA]</scope>
    <source>
        <strain evidence="6 7">NCTC13015</strain>
    </source>
</reference>
<dbReference type="GO" id="GO:0016020">
    <property type="term" value="C:membrane"/>
    <property type="evidence" value="ECO:0007669"/>
    <property type="project" value="UniProtKB-SubCell"/>
</dbReference>
<keyword evidence="4 5" id="KW-0472">Membrane</keyword>